<dbReference type="AlphaFoldDB" id="A0A2N0B3T2"/>
<evidence type="ECO:0000313" key="11">
    <source>
        <dbReference type="EMBL" id="PJZ91163.1"/>
    </source>
</evidence>
<dbReference type="GO" id="GO:0046872">
    <property type="term" value="F:metal ion binding"/>
    <property type="evidence" value="ECO:0007669"/>
    <property type="project" value="UniProtKB-KW"/>
</dbReference>
<dbReference type="FunFam" id="3.60.15.10:FF:000013">
    <property type="entry name" value="Persulfide dioxygenase ETHE1, mitochondrial"/>
    <property type="match status" value="1"/>
</dbReference>
<evidence type="ECO:0000256" key="7">
    <source>
        <dbReference type="ARBA" id="ARBA00023002"/>
    </source>
</evidence>
<keyword evidence="3" id="KW-0479">Metal-binding</keyword>
<proteinExistence type="inferred from homology"/>
<dbReference type="Gene3D" id="3.60.15.10">
    <property type="entry name" value="Ribonuclease Z/Hydroxyacylglutathione hydrolase-like"/>
    <property type="match status" value="1"/>
</dbReference>
<organism evidence="11">
    <name type="scientific">Leptospira ellisii</name>
    <dbReference type="NCBI Taxonomy" id="2023197"/>
    <lineage>
        <taxon>Bacteria</taxon>
        <taxon>Pseudomonadati</taxon>
        <taxon>Spirochaetota</taxon>
        <taxon>Spirochaetia</taxon>
        <taxon>Leptospirales</taxon>
        <taxon>Leptospiraceae</taxon>
        <taxon>Leptospira</taxon>
    </lineage>
</organism>
<dbReference type="GO" id="GO:0070813">
    <property type="term" value="P:hydrogen sulfide metabolic process"/>
    <property type="evidence" value="ECO:0007669"/>
    <property type="project" value="TreeGrafter"/>
</dbReference>
<keyword evidence="5" id="KW-0223">Dioxygenase</keyword>
<keyword evidence="6" id="KW-0007">Acetylation</keyword>
<accession>A0A2N0B3T2</accession>
<dbReference type="GO" id="GO:0016787">
    <property type="term" value="F:hydrolase activity"/>
    <property type="evidence" value="ECO:0007669"/>
    <property type="project" value="UniProtKB-KW"/>
</dbReference>
<evidence type="ECO:0000313" key="10">
    <source>
        <dbReference type="EMBL" id="MDV6236579.1"/>
    </source>
</evidence>
<evidence type="ECO:0000256" key="8">
    <source>
        <dbReference type="ARBA" id="ARBA00023004"/>
    </source>
</evidence>
<dbReference type="SMART" id="SM00849">
    <property type="entry name" value="Lactamase_B"/>
    <property type="match status" value="1"/>
</dbReference>
<comment type="similarity">
    <text evidence="2">Belongs to the metallo-beta-lactamase superfamily. Glyoxalase II family.</text>
</comment>
<evidence type="ECO:0000256" key="4">
    <source>
        <dbReference type="ARBA" id="ARBA00022946"/>
    </source>
</evidence>
<keyword evidence="8" id="KW-0408">Iron</keyword>
<reference evidence="10 12" key="2">
    <citation type="journal article" date="2018" name="Microb. Genom.">
        <title>Deciphering the unexplored Leptospira diversity from soils uncovers genomic evolution to virulence.</title>
        <authorList>
            <person name="Thibeaux R."/>
            <person name="Iraola G."/>
            <person name="Ferres I."/>
            <person name="Bierque E."/>
            <person name="Girault D."/>
            <person name="Soupe-Gilbert M.E."/>
            <person name="Picardeau M."/>
            <person name="Goarant C."/>
        </authorList>
    </citation>
    <scope>NUCLEOTIDE SEQUENCE [LARGE SCALE GENOMIC DNA]</scope>
    <source>
        <strain evidence="10 12">ATI7-C-A5</strain>
    </source>
</reference>
<evidence type="ECO:0000256" key="3">
    <source>
        <dbReference type="ARBA" id="ARBA00022723"/>
    </source>
</evidence>
<dbReference type="InterPro" id="IPR051682">
    <property type="entry name" value="Mito_Persulfide_Diox"/>
</dbReference>
<evidence type="ECO:0000256" key="6">
    <source>
        <dbReference type="ARBA" id="ARBA00022990"/>
    </source>
</evidence>
<dbReference type="RefSeq" id="WP_100745975.1">
    <property type="nucleotide sequence ID" value="NZ_NPEF02000015.1"/>
</dbReference>
<dbReference type="OrthoDB" id="9802248at2"/>
<dbReference type="InterPro" id="IPR036866">
    <property type="entry name" value="RibonucZ/Hydroxyglut_hydro"/>
</dbReference>
<keyword evidence="11" id="KW-0378">Hydrolase</keyword>
<dbReference type="PANTHER" id="PTHR43084:SF1">
    <property type="entry name" value="PERSULFIDE DIOXYGENASE ETHE1, MITOCHONDRIAL"/>
    <property type="match status" value="1"/>
</dbReference>
<dbReference type="InterPro" id="IPR001279">
    <property type="entry name" value="Metallo-B-lactamas"/>
</dbReference>
<keyword evidence="12" id="KW-1185">Reference proteome</keyword>
<dbReference type="PANTHER" id="PTHR43084">
    <property type="entry name" value="PERSULFIDE DIOXYGENASE ETHE1"/>
    <property type="match status" value="1"/>
</dbReference>
<evidence type="ECO:0000313" key="12">
    <source>
        <dbReference type="Proteomes" id="UP000232122"/>
    </source>
</evidence>
<dbReference type="EMBL" id="NPEF02000015">
    <property type="protein sequence ID" value="MDV6236579.1"/>
    <property type="molecule type" value="Genomic_DNA"/>
</dbReference>
<dbReference type="GO" id="GO:0050313">
    <property type="term" value="F:sulfur dioxygenase activity"/>
    <property type="evidence" value="ECO:0007669"/>
    <property type="project" value="InterPro"/>
</dbReference>
<evidence type="ECO:0000256" key="5">
    <source>
        <dbReference type="ARBA" id="ARBA00022964"/>
    </source>
</evidence>
<evidence type="ECO:0000256" key="2">
    <source>
        <dbReference type="ARBA" id="ARBA00006759"/>
    </source>
</evidence>
<keyword evidence="7" id="KW-0560">Oxidoreductase</keyword>
<accession>A0A2N0BNR4</accession>
<evidence type="ECO:0000256" key="1">
    <source>
        <dbReference type="ARBA" id="ARBA00001954"/>
    </source>
</evidence>
<dbReference type="InterPro" id="IPR044528">
    <property type="entry name" value="POD-like_MBL-fold"/>
</dbReference>
<dbReference type="GO" id="GO:0006749">
    <property type="term" value="P:glutathione metabolic process"/>
    <property type="evidence" value="ECO:0007669"/>
    <property type="project" value="InterPro"/>
</dbReference>
<dbReference type="EMBL" id="NPEF01000358">
    <property type="protein sequence ID" value="PJZ91163.1"/>
    <property type="molecule type" value="Genomic_DNA"/>
</dbReference>
<dbReference type="CDD" id="cd07724">
    <property type="entry name" value="POD-like_MBL-fold"/>
    <property type="match status" value="1"/>
</dbReference>
<gene>
    <name evidence="10" type="ORF">CH379_013175</name>
    <name evidence="11" type="ORF">CH379_20200</name>
</gene>
<reference evidence="11" key="1">
    <citation type="submission" date="2017-07" db="EMBL/GenBank/DDBJ databases">
        <title>Leptospira spp. isolated from tropical soils.</title>
        <authorList>
            <person name="Thibeaux R."/>
            <person name="Iraola G."/>
            <person name="Ferres I."/>
            <person name="Bierque E."/>
            <person name="Girault D."/>
            <person name="Soupe-Gilbert M.-E."/>
            <person name="Picardeau M."/>
            <person name="Goarant C."/>
        </authorList>
    </citation>
    <scope>NUCLEOTIDE SEQUENCE [LARGE SCALE GENOMIC DNA]</scope>
    <source>
        <strain evidence="11">ATI7-C-A5</strain>
    </source>
</reference>
<dbReference type="Pfam" id="PF00753">
    <property type="entry name" value="Lactamase_B"/>
    <property type="match status" value="1"/>
</dbReference>
<keyword evidence="4" id="KW-0809">Transit peptide</keyword>
<dbReference type="SUPFAM" id="SSF56281">
    <property type="entry name" value="Metallo-hydrolase/oxidoreductase"/>
    <property type="match status" value="1"/>
</dbReference>
<comment type="caution">
    <text evidence="11">The sequence shown here is derived from an EMBL/GenBank/DDBJ whole genome shotgun (WGS) entry which is preliminary data.</text>
</comment>
<feature type="domain" description="Metallo-beta-lactamase" evidence="9">
    <location>
        <begin position="15"/>
        <end position="174"/>
    </location>
</feature>
<dbReference type="Proteomes" id="UP000232122">
    <property type="component" value="Unassembled WGS sequence"/>
</dbReference>
<name>A0A2N0B3T2_9LEPT</name>
<reference evidence="10" key="3">
    <citation type="submission" date="2023-10" db="EMBL/GenBank/DDBJ databases">
        <authorList>
            <person name="Picardeau M."/>
            <person name="Thibeaux R."/>
        </authorList>
    </citation>
    <scope>NUCLEOTIDE SEQUENCE</scope>
    <source>
        <strain evidence="10">ATI7-C-A5</strain>
    </source>
</reference>
<evidence type="ECO:0000259" key="9">
    <source>
        <dbReference type="SMART" id="SM00849"/>
    </source>
</evidence>
<protein>
    <submittedName>
        <fullName evidence="11">MBL fold metallo-hydrolase</fullName>
    </submittedName>
</protein>
<sequence length="265" mass="29335">MKGILFHQLFEAQSSTYTYLIADRETREAAIIDPVLETTDRDLKFVRKLNLRLKYIMETHIHADHISGAAGLRGKTNAKTAISSAAGSDCTDIQLRDGQILPLGNKKITALATPGHTNACMSFYFEGMIFTGDSLLIRGTGRTDFQGGSAERLYESITRKLFLLPEETYVYPGHDYQGLTVTTIALEKKLNPRIGGNRSEEEFKKIMDELRLEFPKKMNLAVPINLACGNLEAVRRIHPETGSDVSTVSNDDVFENISKSCGTAG</sequence>
<comment type="cofactor">
    <cofactor evidence="1">
        <name>Fe(2+)</name>
        <dbReference type="ChEBI" id="CHEBI:29033"/>
    </cofactor>
</comment>